<name>A0A6N2KHG7_SALVM</name>
<protein>
    <recommendedName>
        <fullName evidence="10">Cytochrome P450</fullName>
    </recommendedName>
</protein>
<dbReference type="Gene3D" id="1.10.630.10">
    <property type="entry name" value="Cytochrome P450"/>
    <property type="match status" value="3"/>
</dbReference>
<dbReference type="SUPFAM" id="SSF48264">
    <property type="entry name" value="Cytochrome P450"/>
    <property type="match status" value="3"/>
</dbReference>
<proteinExistence type="inferred from homology"/>
<dbReference type="GO" id="GO:0004497">
    <property type="term" value="F:monooxygenase activity"/>
    <property type="evidence" value="ECO:0007669"/>
    <property type="project" value="InterPro"/>
</dbReference>
<dbReference type="InterPro" id="IPR002401">
    <property type="entry name" value="Cyt_P450_E_grp-I"/>
</dbReference>
<evidence type="ECO:0000256" key="8">
    <source>
        <dbReference type="SAM" id="Phobius"/>
    </source>
</evidence>
<organism evidence="9">
    <name type="scientific">Salix viminalis</name>
    <name type="common">Common osier</name>
    <name type="synonym">Basket willow</name>
    <dbReference type="NCBI Taxonomy" id="40686"/>
    <lineage>
        <taxon>Eukaryota</taxon>
        <taxon>Viridiplantae</taxon>
        <taxon>Streptophyta</taxon>
        <taxon>Embryophyta</taxon>
        <taxon>Tracheophyta</taxon>
        <taxon>Spermatophyta</taxon>
        <taxon>Magnoliopsida</taxon>
        <taxon>eudicotyledons</taxon>
        <taxon>Gunneridae</taxon>
        <taxon>Pentapetalae</taxon>
        <taxon>rosids</taxon>
        <taxon>fabids</taxon>
        <taxon>Malpighiales</taxon>
        <taxon>Salicaceae</taxon>
        <taxon>Saliceae</taxon>
        <taxon>Salix</taxon>
    </lineage>
</organism>
<dbReference type="InterPro" id="IPR001128">
    <property type="entry name" value="Cyt_P450"/>
</dbReference>
<evidence type="ECO:0008006" key="10">
    <source>
        <dbReference type="Google" id="ProtNLM"/>
    </source>
</evidence>
<dbReference type="EMBL" id="CAADRP010000247">
    <property type="protein sequence ID" value="VFU25718.1"/>
    <property type="molecule type" value="Genomic_DNA"/>
</dbReference>
<evidence type="ECO:0000256" key="5">
    <source>
        <dbReference type="ARBA" id="ARBA00023002"/>
    </source>
</evidence>
<keyword evidence="8" id="KW-0812">Transmembrane</keyword>
<keyword evidence="3 7" id="KW-0349">Heme</keyword>
<comment type="similarity">
    <text evidence="2">Belongs to the cytochrome P450 family.</text>
</comment>
<dbReference type="InterPro" id="IPR017972">
    <property type="entry name" value="Cyt_P450_CS"/>
</dbReference>
<dbReference type="InterPro" id="IPR036396">
    <property type="entry name" value="Cyt_P450_sf"/>
</dbReference>
<dbReference type="PRINTS" id="PR00385">
    <property type="entry name" value="P450"/>
</dbReference>
<keyword evidence="8" id="KW-0472">Membrane</keyword>
<keyword evidence="4 7" id="KW-0479">Metal-binding</keyword>
<dbReference type="GO" id="GO:0020037">
    <property type="term" value="F:heme binding"/>
    <property type="evidence" value="ECO:0007669"/>
    <property type="project" value="InterPro"/>
</dbReference>
<sequence>MVSASVLADTSPSFPMLFLLAAFLLLSLFLKRKPSKVPAIPPGPKPWPLIGNVFQIGDKPHISLSKLAQVYGPLMSLRLGTQLVVIGSSRKAASEILKTHDRELSGRCVPHVSFAKDPKQNEDTIVWTFECTDRWKFFRSLIRNELFSSKAVDGQSSTREAKAREMIDFLRKKEGERVKIRDIVFVYIFNALANIYLSVDLLNNDQIGECQRVRGLVREMMELHTALNISDLYPILGRLDLQGLSRKCNEGEGRIQELWRGVIKERREGRNDTGDDDNSSKRKDFLDVLLDGGFSDERISFFLVELLAAATDSTSSTVEWAMAELMRNPQAMKRLREELAGESPEELIAESSLAKFPYLHSCVKETLRLHPPAPFLIPHRATEDCQVMDCTIPKDAQVLVNAWAIARDPDNWEDPLCFKPERFLNSDLDYKGNHFEYLPFGSGRRICAGMPMAVKKVQLAFANLIHSFDWSLPNDMLPDELDMDEKYAMVSASVLADTSPSFPMLFLLAALLLLSLFLKRKPSKVPAIPPGPKPWPLIGNVFQIGDKPHISLSKLAQVYGPLMSLRLGTQLVVIGSSRKAASEILKTHDRELSGRCVPHVSFAKDPKLNEDSIAWTFECTDRWKLFRSLMRNELFSSKAVDGQSSTREAKAREMIDFLRKKEGERVKIRDIVFAYIFNALANIYLSKDLLNYDQIGECRRVCGLVREMMELHTALNISDLYPILGSLDLQGLSRKCNEGEGRIQELWRGVIKERREGRNDTGDDDNSSKRKDFLDVLLDGQFSDEQISLFLVELLAAVSDSTSSTVEWAMAELMRNPQAMKRLREELAGESPEELIAESSLAKFPYLHSCFKETLRLHPPAPFLIPHRATEDCQLWTAPYQRRPSSCEHPANWEDPLCFKPERFLNSDLDYKGNHFEYLPFGSGRRICAGMPMAVKKVQLAFANLIHSFDWYLPNNMLPDELDMDEKYENMSQTSWEKLSSRLSSVEVLFLLLLPLAFIILKKIIRPCSKSKHLPPGPKPWPIVGNLLQVGNQPHVSLAEIAKVHGPLISLRLGTQLLVVGSSAEAAAEILKTHDRFLSGRHVPQVIPRDSHVLRRLALIWSPECMDTWRLLRGLCRAELFSAKAMESNASLREKKVGELMDFLGAREGEVVSIGEVVFSTVFNTVSNLLFSNDLARLEEKGMDSGLKSHVQKMMVVLATPNIADFYPIFAGLDPQRLRRQLSNLIEGTFDRWTINVKERRSSYVHDSPKRDFLDVFLANGFDDDQINWISAELFSAGTDTIATTLEWAMSELLRNKEVMKKVDEELERELTKNTISESDVSQLPYLNACIKETLRLHPPVPLLVPHRATETCEVMNYTVPKDTQVVVNVWAISRDPSIWEDPLSFKPERFLGSNLDFKGNSYEFLPFGAGRRVCPGLPMANKLILLILASLLRRFDWSRPNGEDLAELDMKDNFCVVLQKEQPLLLVPKKRL</sequence>
<comment type="cofactor">
    <cofactor evidence="1 7">
        <name>heme</name>
        <dbReference type="ChEBI" id="CHEBI:30413"/>
    </cofactor>
</comment>
<keyword evidence="5" id="KW-0560">Oxidoreductase</keyword>
<dbReference type="CDD" id="cd11073">
    <property type="entry name" value="CYP76-like"/>
    <property type="match status" value="1"/>
</dbReference>
<accession>A0A6N2KHG7</accession>
<dbReference type="PROSITE" id="PS00086">
    <property type="entry name" value="CYTOCHROME_P450"/>
    <property type="match status" value="3"/>
</dbReference>
<evidence type="ECO:0000256" key="3">
    <source>
        <dbReference type="ARBA" id="ARBA00022617"/>
    </source>
</evidence>
<dbReference type="FunFam" id="1.10.630.10:FF:000007">
    <property type="entry name" value="Cytochrome P450 76C4"/>
    <property type="match status" value="3"/>
</dbReference>
<feature type="transmembrane region" description="Helical" evidence="8">
    <location>
        <begin position="180"/>
        <end position="199"/>
    </location>
</feature>
<dbReference type="PRINTS" id="PR00463">
    <property type="entry name" value="EP450I"/>
</dbReference>
<dbReference type="Pfam" id="PF00067">
    <property type="entry name" value="p450"/>
    <property type="match status" value="3"/>
</dbReference>
<evidence type="ECO:0000256" key="6">
    <source>
        <dbReference type="ARBA" id="ARBA00023004"/>
    </source>
</evidence>
<dbReference type="PANTHER" id="PTHR47950">
    <property type="entry name" value="CYTOCHROME P450, FAMILY 76, SUBFAMILY C, POLYPEPTIDE 5-RELATED"/>
    <property type="match status" value="1"/>
</dbReference>
<keyword evidence="6 7" id="KW-0408">Iron</keyword>
<evidence type="ECO:0000256" key="7">
    <source>
        <dbReference type="PIRSR" id="PIRSR602401-1"/>
    </source>
</evidence>
<dbReference type="GO" id="GO:0016705">
    <property type="term" value="F:oxidoreductase activity, acting on paired donors, with incorporation or reduction of molecular oxygen"/>
    <property type="evidence" value="ECO:0007669"/>
    <property type="project" value="InterPro"/>
</dbReference>
<gene>
    <name evidence="9" type="ORF">SVIM_LOCUS62708</name>
</gene>
<evidence type="ECO:0000256" key="2">
    <source>
        <dbReference type="ARBA" id="ARBA00010617"/>
    </source>
</evidence>
<evidence type="ECO:0000256" key="1">
    <source>
        <dbReference type="ARBA" id="ARBA00001971"/>
    </source>
</evidence>
<dbReference type="GO" id="GO:0005506">
    <property type="term" value="F:iron ion binding"/>
    <property type="evidence" value="ECO:0007669"/>
    <property type="project" value="InterPro"/>
</dbReference>
<keyword evidence="8" id="KW-1133">Transmembrane helix</keyword>
<dbReference type="PANTHER" id="PTHR47950:SF49">
    <property type="entry name" value="CYTOCHROME P450"/>
    <property type="match status" value="1"/>
</dbReference>
<evidence type="ECO:0000256" key="4">
    <source>
        <dbReference type="ARBA" id="ARBA00022723"/>
    </source>
</evidence>
<evidence type="ECO:0000313" key="9">
    <source>
        <dbReference type="EMBL" id="VFU25718.1"/>
    </source>
</evidence>
<feature type="transmembrane region" description="Helical" evidence="8">
    <location>
        <begin position="12"/>
        <end position="30"/>
    </location>
</feature>
<feature type="binding site" description="axial binding residue" evidence="7">
    <location>
        <position position="1415"/>
    </location>
    <ligand>
        <name>heme</name>
        <dbReference type="ChEBI" id="CHEBI:30413"/>
    </ligand>
    <ligandPart>
        <name>Fe</name>
        <dbReference type="ChEBI" id="CHEBI:18248"/>
    </ligandPart>
</feature>
<reference evidence="9" key="1">
    <citation type="submission" date="2019-03" db="EMBL/GenBank/DDBJ databases">
        <authorList>
            <person name="Mank J."/>
            <person name="Almeida P."/>
        </authorList>
    </citation>
    <scope>NUCLEOTIDE SEQUENCE</scope>
    <source>
        <strain evidence="9">78183</strain>
    </source>
</reference>